<dbReference type="InterPro" id="IPR029016">
    <property type="entry name" value="GAF-like_dom_sf"/>
</dbReference>
<dbReference type="Pfam" id="PF01590">
    <property type="entry name" value="GAF"/>
    <property type="match status" value="1"/>
</dbReference>
<proteinExistence type="predicted"/>
<dbReference type="SMART" id="SM00065">
    <property type="entry name" value="GAF"/>
    <property type="match status" value="1"/>
</dbReference>
<dbReference type="RefSeq" id="WP_214543438.1">
    <property type="nucleotide sequence ID" value="NZ_JAHEWS010000001.1"/>
</dbReference>
<dbReference type="SUPFAM" id="SSF55781">
    <property type="entry name" value="GAF domain-like"/>
    <property type="match status" value="1"/>
</dbReference>
<gene>
    <name evidence="2" type="ORF">KK097_01350</name>
</gene>
<dbReference type="InterPro" id="IPR003018">
    <property type="entry name" value="GAF"/>
</dbReference>
<dbReference type="InterPro" id="IPR001932">
    <property type="entry name" value="PPM-type_phosphatase-like_dom"/>
</dbReference>
<feature type="domain" description="GAF" evidence="1">
    <location>
        <begin position="24"/>
        <end position="166"/>
    </location>
</feature>
<name>A0ABS5VEJ4_9MICO</name>
<reference evidence="2 3" key="1">
    <citation type="submission" date="2021-05" db="EMBL/GenBank/DDBJ databases">
        <title>Whole genome sequence of Curtobacterium flaccumfaciens pv. flaccumfaciens strain CFBP 8819.</title>
        <authorList>
            <person name="Osdaghi E."/>
            <person name="Taghouti G."/>
            <person name="Portier P."/>
            <person name="Fazliarab A."/>
            <person name="Taghavi S.M."/>
            <person name="Briand M."/>
            <person name="Le-Saux M."/>
            <person name="Jacques M.-A."/>
        </authorList>
    </citation>
    <scope>NUCLEOTIDE SEQUENCE [LARGE SCALE GENOMIC DNA]</scope>
    <source>
        <strain evidence="2 3">CFBP 8819</strain>
    </source>
</reference>
<dbReference type="Gene3D" id="3.30.450.40">
    <property type="match status" value="1"/>
</dbReference>
<evidence type="ECO:0000313" key="2">
    <source>
        <dbReference type="EMBL" id="MBT1586457.1"/>
    </source>
</evidence>
<accession>A0ABS5VEJ4</accession>
<dbReference type="Gene3D" id="3.60.40.10">
    <property type="entry name" value="PPM-type phosphatase domain"/>
    <property type="match status" value="1"/>
</dbReference>
<evidence type="ECO:0000259" key="1">
    <source>
        <dbReference type="SMART" id="SM00065"/>
    </source>
</evidence>
<dbReference type="EMBL" id="JAHEWS010000001">
    <property type="protein sequence ID" value="MBT1586457.1"/>
    <property type="molecule type" value="Genomic_DNA"/>
</dbReference>
<dbReference type="Proteomes" id="UP001519641">
    <property type="component" value="Unassembled WGS sequence"/>
</dbReference>
<protein>
    <submittedName>
        <fullName evidence="2">SpoIIE family protein phosphatase</fullName>
    </submittedName>
</protein>
<keyword evidence="3" id="KW-1185">Reference proteome</keyword>
<sequence>MTNHLHGADRRTAVVEALAILGSGPEERFDRITRMAHEAFDVPLTFLNLVHHDLVTTQSTFGWHQGSSVPASEQFCATTVLAREPMVIPDASLDARFADTAAVAEHGIRFYAGAPLTMVDGTRVGTLCLMDAVPRVFSDEDLALLRDLARWTERELGVAIDRGRVRRALDGLVPDPVDVPGYALDSLVAQHDGGGGDVADWRVAPDGALHVTVGRVSAAGPASGLLAAAVRGAVAARTATGMQDAIGGLEAQVTADLSAADAVGSLFHLRLDPTSGHVDFGDAGHGLAVLVRADGSARVLHPLDLPLGLQPESIPRSPGALDLAPGDRLAVCTQGVLTLDGLRHLDDLAALVRSAPDGAAAVERVRTAVPTDAVVDVTLVVLTRH</sequence>
<evidence type="ECO:0000313" key="3">
    <source>
        <dbReference type="Proteomes" id="UP001519641"/>
    </source>
</evidence>
<comment type="caution">
    <text evidence="2">The sequence shown here is derived from an EMBL/GenBank/DDBJ whole genome shotgun (WGS) entry which is preliminary data.</text>
</comment>
<organism evidence="2 3">
    <name type="scientific">Curtobacterium aurantiacum</name>
    <dbReference type="NCBI Taxonomy" id="3236919"/>
    <lineage>
        <taxon>Bacteria</taxon>
        <taxon>Bacillati</taxon>
        <taxon>Actinomycetota</taxon>
        <taxon>Actinomycetes</taxon>
        <taxon>Micrococcales</taxon>
        <taxon>Microbacteriaceae</taxon>
        <taxon>Curtobacterium</taxon>
    </lineage>
</organism>
<dbReference type="PANTHER" id="PTHR43102:SF2">
    <property type="entry name" value="GAF DOMAIN-CONTAINING PROTEIN"/>
    <property type="match status" value="1"/>
</dbReference>
<dbReference type="PANTHER" id="PTHR43102">
    <property type="entry name" value="SLR1143 PROTEIN"/>
    <property type="match status" value="1"/>
</dbReference>
<dbReference type="InterPro" id="IPR036457">
    <property type="entry name" value="PPM-type-like_dom_sf"/>
</dbReference>
<dbReference type="Pfam" id="PF07228">
    <property type="entry name" value="SpoIIE"/>
    <property type="match status" value="1"/>
</dbReference>